<dbReference type="OrthoDB" id="9927103at2759"/>
<dbReference type="SUPFAM" id="SSF48576">
    <property type="entry name" value="Terpenoid synthases"/>
    <property type="match status" value="2"/>
</dbReference>
<dbReference type="Proteomes" id="UP000799049">
    <property type="component" value="Unassembled WGS sequence"/>
</dbReference>
<accession>A0A8K0AIC9</accession>
<keyword evidence="5" id="KW-0460">Magnesium</keyword>
<dbReference type="GO" id="GO:1990234">
    <property type="term" value="C:transferase complex"/>
    <property type="evidence" value="ECO:0007669"/>
    <property type="project" value="TreeGrafter"/>
</dbReference>
<keyword evidence="9" id="KW-1185">Reference proteome</keyword>
<evidence type="ECO:0000256" key="6">
    <source>
        <dbReference type="ARBA" id="ARBA00023229"/>
    </source>
</evidence>
<evidence type="ECO:0000313" key="9">
    <source>
        <dbReference type="Proteomes" id="UP000799049"/>
    </source>
</evidence>
<comment type="caution">
    <text evidence="8">The sequence shown here is derived from an EMBL/GenBank/DDBJ whole genome shotgun (WGS) entry which is preliminary data.</text>
</comment>
<evidence type="ECO:0000256" key="1">
    <source>
        <dbReference type="ARBA" id="ARBA00001946"/>
    </source>
</evidence>
<comment type="cofactor">
    <cofactor evidence="1">
        <name>Mg(2+)</name>
        <dbReference type="ChEBI" id="CHEBI:18420"/>
    </cofactor>
</comment>
<gene>
    <name evidence="8" type="ORF">ANDGO_00524</name>
</gene>
<dbReference type="PROSITE" id="PS00444">
    <property type="entry name" value="POLYPRENYL_SYNTHASE_2"/>
    <property type="match status" value="1"/>
</dbReference>
<dbReference type="InterPro" id="IPR033749">
    <property type="entry name" value="Polyprenyl_synt_CS"/>
</dbReference>
<dbReference type="InterPro" id="IPR000092">
    <property type="entry name" value="Polyprenyl_synt"/>
</dbReference>
<dbReference type="EMBL" id="VRVR01000032">
    <property type="protein sequence ID" value="KAF0852520.1"/>
    <property type="molecule type" value="Genomic_DNA"/>
</dbReference>
<keyword evidence="4" id="KW-0479">Metal-binding</keyword>
<dbReference type="CDD" id="cd00685">
    <property type="entry name" value="Trans_IPPS_HT"/>
    <property type="match status" value="1"/>
</dbReference>
<dbReference type="Gene3D" id="1.10.600.10">
    <property type="entry name" value="Farnesyl Diphosphate Synthase"/>
    <property type="match status" value="1"/>
</dbReference>
<proteinExistence type="inferred from homology"/>
<organism evidence="8 9">
    <name type="scientific">Andalucia godoyi</name>
    <name type="common">Flagellate</name>
    <dbReference type="NCBI Taxonomy" id="505711"/>
    <lineage>
        <taxon>Eukaryota</taxon>
        <taxon>Discoba</taxon>
        <taxon>Jakobida</taxon>
        <taxon>Andalucina</taxon>
        <taxon>Andaluciidae</taxon>
        <taxon>Andalucia</taxon>
    </lineage>
</organism>
<keyword evidence="8" id="KW-0830">Ubiquinone</keyword>
<dbReference type="GO" id="GO:0004659">
    <property type="term" value="F:prenyltransferase activity"/>
    <property type="evidence" value="ECO:0007669"/>
    <property type="project" value="InterPro"/>
</dbReference>
<dbReference type="GO" id="GO:0046872">
    <property type="term" value="F:metal ion binding"/>
    <property type="evidence" value="ECO:0007669"/>
    <property type="project" value="UniProtKB-KW"/>
</dbReference>
<protein>
    <submittedName>
        <fullName evidence="8">Mitochondrial ubiquinone biosynthesis Coq1 (Hexaprenyl pyrophosphate synthetase)</fullName>
    </submittedName>
</protein>
<dbReference type="AlphaFoldDB" id="A0A8K0AIC9"/>
<keyword evidence="6" id="KW-0414">Isoprene biosynthesis</keyword>
<evidence type="ECO:0000256" key="7">
    <source>
        <dbReference type="RuleBase" id="RU004466"/>
    </source>
</evidence>
<dbReference type="PANTHER" id="PTHR12001">
    <property type="entry name" value="GERANYLGERANYL PYROPHOSPHATE SYNTHASE"/>
    <property type="match status" value="1"/>
</dbReference>
<evidence type="ECO:0000256" key="2">
    <source>
        <dbReference type="ARBA" id="ARBA00006706"/>
    </source>
</evidence>
<dbReference type="Pfam" id="PF00348">
    <property type="entry name" value="polyprenyl_synt"/>
    <property type="match status" value="2"/>
</dbReference>
<name>A0A8K0AIC9_ANDGO</name>
<dbReference type="GO" id="GO:0006744">
    <property type="term" value="P:ubiquinone biosynthetic process"/>
    <property type="evidence" value="ECO:0007669"/>
    <property type="project" value="TreeGrafter"/>
</dbReference>
<comment type="similarity">
    <text evidence="2 7">Belongs to the FPP/GGPP synthase family.</text>
</comment>
<evidence type="ECO:0000313" key="8">
    <source>
        <dbReference type="EMBL" id="KAF0852520.1"/>
    </source>
</evidence>
<evidence type="ECO:0000256" key="4">
    <source>
        <dbReference type="ARBA" id="ARBA00022723"/>
    </source>
</evidence>
<dbReference type="PANTHER" id="PTHR12001:SF69">
    <property type="entry name" value="ALL TRANS-POLYPRENYL-DIPHOSPHATE SYNTHASE PDSS1"/>
    <property type="match status" value="1"/>
</dbReference>
<dbReference type="GO" id="GO:0008299">
    <property type="term" value="P:isoprenoid biosynthetic process"/>
    <property type="evidence" value="ECO:0007669"/>
    <property type="project" value="UniProtKB-KW"/>
</dbReference>
<sequence>MFARCGVRISRSPSSPFRRLISFSTSQHARTEHEIGLVNDLLMQSVASNHPVMHRAANYLFSPAARGKQFRPRLVLTIGRLAGASAVDRQTLAAITEIIHSASLIHDDVIDEADTRRSMACLHKVEDCTRLAVLAGDFLLARASRMLASLRTPRVVSMLSETLEHLTLGECIQMGVIDNMPTYLEKTFYKTASLLANASRAAVVLAESKACKTASGASMDENCASPSFKLPFALSKDEHSGSVLAESFESENEEAAYMYGKHVGISFQLIDDVLDYTQSSAIVGKPSEGADLRQGLATAPVLFAAQEHKNRDLWDAIRRRFGAIGDVELALNSVKNSKGVEQSRDLAAWHAEEALKAARRITAVSSGDSSVEDERTALEYAAMQLLKRTR</sequence>
<evidence type="ECO:0000256" key="3">
    <source>
        <dbReference type="ARBA" id="ARBA00022679"/>
    </source>
</evidence>
<evidence type="ECO:0000256" key="5">
    <source>
        <dbReference type="ARBA" id="ARBA00022842"/>
    </source>
</evidence>
<keyword evidence="3 7" id="KW-0808">Transferase</keyword>
<dbReference type="InterPro" id="IPR008949">
    <property type="entry name" value="Isoprenoid_synthase_dom_sf"/>
</dbReference>
<reference evidence="8" key="1">
    <citation type="submission" date="2019-09" db="EMBL/GenBank/DDBJ databases">
        <title>The Mitochondrial Proteome of the Jakobid, Andalucia godoyi, a Protist With the Most Gene-Rich and Bacteria-Like Mitochondrial Genome.</title>
        <authorList>
            <person name="Gray M.W."/>
            <person name="Burger G."/>
            <person name="Derelle R."/>
            <person name="Klimes V."/>
            <person name="Leger M."/>
            <person name="Sarrasin M."/>
            <person name="Vlcek C."/>
            <person name="Roger A.J."/>
            <person name="Elias M."/>
            <person name="Lang B.F."/>
        </authorList>
    </citation>
    <scope>NUCLEOTIDE SEQUENCE</scope>
    <source>
        <strain evidence="8">And28</strain>
    </source>
</reference>